<evidence type="ECO:0000313" key="3">
    <source>
        <dbReference type="EMBL" id="BAQ69003.1"/>
    </source>
</evidence>
<proteinExistence type="predicted"/>
<dbReference type="AlphaFoldDB" id="A0A0D6B1E8"/>
<dbReference type="REBASE" id="106878">
    <property type="entry name" value="Rsu2351MrrP"/>
</dbReference>
<gene>
    <name evidence="3" type="primary">mrr</name>
    <name evidence="3" type="ORF">NHU_01848</name>
</gene>
<evidence type="ECO:0000313" key="4">
    <source>
        <dbReference type="Proteomes" id="UP000064912"/>
    </source>
</evidence>
<evidence type="ECO:0000259" key="1">
    <source>
        <dbReference type="Pfam" id="PF04471"/>
    </source>
</evidence>
<dbReference type="InterPro" id="IPR011856">
    <property type="entry name" value="tRNA_endonuc-like_dom_sf"/>
</dbReference>
<feature type="domain" description="Restriction endonuclease type IV Mrr" evidence="1">
    <location>
        <begin position="161"/>
        <end position="281"/>
    </location>
</feature>
<organism evidence="3 4">
    <name type="scientific">Rhodovulum sulfidophilum</name>
    <name type="common">Rhodobacter sulfidophilus</name>
    <dbReference type="NCBI Taxonomy" id="35806"/>
    <lineage>
        <taxon>Bacteria</taxon>
        <taxon>Pseudomonadati</taxon>
        <taxon>Pseudomonadota</taxon>
        <taxon>Alphaproteobacteria</taxon>
        <taxon>Rhodobacterales</taxon>
        <taxon>Paracoccaceae</taxon>
        <taxon>Rhodovulum</taxon>
    </lineage>
</organism>
<dbReference type="SUPFAM" id="SSF52980">
    <property type="entry name" value="Restriction endonuclease-like"/>
    <property type="match status" value="1"/>
</dbReference>
<dbReference type="GO" id="GO:0003677">
    <property type="term" value="F:DNA binding"/>
    <property type="evidence" value="ECO:0007669"/>
    <property type="project" value="InterPro"/>
</dbReference>
<dbReference type="EMBL" id="AP014800">
    <property type="protein sequence ID" value="BAQ69003.1"/>
    <property type="molecule type" value="Genomic_DNA"/>
</dbReference>
<dbReference type="PANTHER" id="PTHR30015:SF7">
    <property type="entry name" value="TYPE IV METHYL-DIRECTED RESTRICTION ENZYME ECOKMRR"/>
    <property type="match status" value="1"/>
</dbReference>
<protein>
    <submittedName>
        <fullName evidence="3">Mrr restriction system protein</fullName>
    </submittedName>
</protein>
<dbReference type="InterPro" id="IPR011335">
    <property type="entry name" value="Restrct_endonuc-II-like"/>
</dbReference>
<dbReference type="PANTHER" id="PTHR30015">
    <property type="entry name" value="MRR RESTRICTION SYSTEM PROTEIN"/>
    <property type="match status" value="1"/>
</dbReference>
<accession>A0A0D6B1E8</accession>
<feature type="domain" description="Restriction system protein Mrr-like N-terminal" evidence="2">
    <location>
        <begin position="5"/>
        <end position="89"/>
    </location>
</feature>
<dbReference type="GO" id="GO:0009307">
    <property type="term" value="P:DNA restriction-modification system"/>
    <property type="evidence" value="ECO:0007669"/>
    <property type="project" value="InterPro"/>
</dbReference>
<dbReference type="InterPro" id="IPR025745">
    <property type="entry name" value="Mrr-like_N_dom"/>
</dbReference>
<name>A0A0D6B1E8_RHOSU</name>
<evidence type="ECO:0000259" key="2">
    <source>
        <dbReference type="Pfam" id="PF14338"/>
    </source>
</evidence>
<dbReference type="Pfam" id="PF04471">
    <property type="entry name" value="Mrr_cat"/>
    <property type="match status" value="1"/>
</dbReference>
<dbReference type="PATRIC" id="fig|35806.4.peg.1905"/>
<dbReference type="Pfam" id="PF14338">
    <property type="entry name" value="Mrr_N"/>
    <property type="match status" value="1"/>
</dbReference>
<reference evidence="3 4" key="1">
    <citation type="submission" date="2015-02" db="EMBL/GenBank/DDBJ databases">
        <title>Genome sequene of Rhodovulum sulfidophilum DSM 2351.</title>
        <authorList>
            <person name="Nagao N."/>
        </authorList>
    </citation>
    <scope>NUCLEOTIDE SEQUENCE [LARGE SCALE GENOMIC DNA]</scope>
    <source>
        <strain evidence="3 4">DSM 2351</strain>
    </source>
</reference>
<dbReference type="Gene3D" id="3.40.1350.10">
    <property type="match status" value="1"/>
</dbReference>
<dbReference type="GO" id="GO:0015666">
    <property type="term" value="F:restriction endodeoxyribonuclease activity"/>
    <property type="evidence" value="ECO:0007669"/>
    <property type="project" value="TreeGrafter"/>
</dbReference>
<dbReference type="KEGG" id="rsu:NHU_01848"/>
<sequence>MIPDFQTLMRPVLQSALGGERRVSDVVEEMSALFELTPEDRAEVLPSGRQGKMANRVHWARSYLKQAGLVRSPRRGHFELTEEGRRALKEAPERITTAWLERYPSYLEFKNRTKGRAAEGGAAQSAPADPIASDATPEEILASAHEEIQTGLAAELLGRLREGSPRFFEETVVKLLVAMGYGGPGGRSAVLGGSGDNGVDGVIDKDPLGVDQVYVQAKRYGEGATVGSGEIRDFFGALSLKDVTRGVFVTTARFSPSAHATAEKLGARIVLVDGPRLADLMIAYEIGCQVRQTFRLHEINEDFFE</sequence>
<dbReference type="InterPro" id="IPR052906">
    <property type="entry name" value="Type_IV_Methyl-Rstrct_Enzyme"/>
</dbReference>
<dbReference type="InterPro" id="IPR007560">
    <property type="entry name" value="Restrct_endonuc_IV_Mrr"/>
</dbReference>
<dbReference type="Proteomes" id="UP000064912">
    <property type="component" value="Chromosome"/>
</dbReference>